<dbReference type="GO" id="GO:0009035">
    <property type="term" value="F:type I site-specific deoxyribonuclease activity"/>
    <property type="evidence" value="ECO:0007669"/>
    <property type="project" value="UniProtKB-EC"/>
</dbReference>
<keyword evidence="10 11" id="KW-0238">DNA-binding</keyword>
<dbReference type="PANTHER" id="PTHR30195:SF15">
    <property type="entry name" value="TYPE I RESTRICTION ENZYME HINDI ENDONUCLEASE SUBUNIT"/>
    <property type="match status" value="1"/>
</dbReference>
<dbReference type="Gene3D" id="3.40.50.300">
    <property type="entry name" value="P-loop containing nucleotide triphosphate hydrolases"/>
    <property type="match status" value="3"/>
</dbReference>
<keyword evidence="4" id="KW-0540">Nuclease</keyword>
<comment type="subunit">
    <text evidence="3 11">The type I restriction/modification system is composed of three polypeptides R, M and S.</text>
</comment>
<evidence type="ECO:0000256" key="8">
    <source>
        <dbReference type="ARBA" id="ARBA00022801"/>
    </source>
</evidence>
<evidence type="ECO:0000256" key="7">
    <source>
        <dbReference type="ARBA" id="ARBA00022759"/>
    </source>
</evidence>
<evidence type="ECO:0000256" key="1">
    <source>
        <dbReference type="ARBA" id="ARBA00000851"/>
    </source>
</evidence>
<dbReference type="Pfam" id="PF04313">
    <property type="entry name" value="HSDR_N"/>
    <property type="match status" value="1"/>
</dbReference>
<dbReference type="AlphaFoldDB" id="A0A1G7S8C6"/>
<dbReference type="InterPro" id="IPR004473">
    <property type="entry name" value="Restrct_endonuc_typeI_HsdR"/>
</dbReference>
<dbReference type="Gene3D" id="3.90.1570.50">
    <property type="match status" value="1"/>
</dbReference>
<evidence type="ECO:0000313" key="13">
    <source>
        <dbReference type="EMBL" id="SDG19182.1"/>
    </source>
</evidence>
<organism evidence="13 14">
    <name type="scientific">Thermoanaerobacter thermohydrosulfuricus</name>
    <name type="common">Clostridium thermohydrosulfuricum</name>
    <dbReference type="NCBI Taxonomy" id="1516"/>
    <lineage>
        <taxon>Bacteria</taxon>
        <taxon>Bacillati</taxon>
        <taxon>Bacillota</taxon>
        <taxon>Clostridia</taxon>
        <taxon>Thermoanaerobacterales</taxon>
        <taxon>Thermoanaerobacteraceae</taxon>
        <taxon>Thermoanaerobacter</taxon>
    </lineage>
</organism>
<dbReference type="InterPro" id="IPR051268">
    <property type="entry name" value="Type-I_R_enzyme_R_subunit"/>
</dbReference>
<protein>
    <recommendedName>
        <fullName evidence="11">Type I restriction enzyme endonuclease subunit</fullName>
        <shortName evidence="11">R protein</shortName>
        <ecNumber evidence="11">3.1.21.3</ecNumber>
    </recommendedName>
    <alternativeName>
        <fullName evidence="11">Type-1 restriction enzyme R protein</fullName>
    </alternativeName>
</protein>
<keyword evidence="9 11" id="KW-0067">ATP-binding</keyword>
<dbReference type="PROSITE" id="PS51192">
    <property type="entry name" value="HELICASE_ATP_BIND_1"/>
    <property type="match status" value="1"/>
</dbReference>
<name>A0A1G7S8C6_THETY</name>
<comment type="function">
    <text evidence="11">Subunit R is required for both nuclease and ATPase activities, but not for modification.</text>
</comment>
<keyword evidence="6 11" id="KW-0680">Restriction system</keyword>
<dbReference type="PANTHER" id="PTHR30195">
    <property type="entry name" value="TYPE I SITE-SPECIFIC DEOXYRIBONUCLEASE PROTEIN SUBUNIT M AND R"/>
    <property type="match status" value="1"/>
</dbReference>
<dbReference type="CDD" id="cd22332">
    <property type="entry name" value="HsdR_N"/>
    <property type="match status" value="1"/>
</dbReference>
<dbReference type="EMBL" id="FNBS01000049">
    <property type="protein sequence ID" value="SDG19182.1"/>
    <property type="molecule type" value="Genomic_DNA"/>
</dbReference>
<dbReference type="NCBIfam" id="TIGR00348">
    <property type="entry name" value="hsdR"/>
    <property type="match status" value="1"/>
</dbReference>
<evidence type="ECO:0000259" key="12">
    <source>
        <dbReference type="PROSITE" id="PS51192"/>
    </source>
</evidence>
<feature type="domain" description="Helicase ATP-binding" evidence="12">
    <location>
        <begin position="282"/>
        <end position="469"/>
    </location>
</feature>
<dbReference type="GO" id="GO:0009307">
    <property type="term" value="P:DNA restriction-modification system"/>
    <property type="evidence" value="ECO:0007669"/>
    <property type="project" value="UniProtKB-KW"/>
</dbReference>
<dbReference type="SMART" id="SM00487">
    <property type="entry name" value="DEXDc"/>
    <property type="match status" value="1"/>
</dbReference>
<evidence type="ECO:0000256" key="11">
    <source>
        <dbReference type="RuleBase" id="RU364115"/>
    </source>
</evidence>
<evidence type="ECO:0000313" key="14">
    <source>
        <dbReference type="Proteomes" id="UP000183404"/>
    </source>
</evidence>
<keyword evidence="8 11" id="KW-0378">Hydrolase</keyword>
<dbReference type="Proteomes" id="UP000183404">
    <property type="component" value="Unassembled WGS sequence"/>
</dbReference>
<dbReference type="Pfam" id="PF18766">
    <property type="entry name" value="SWI2_SNF2"/>
    <property type="match status" value="1"/>
</dbReference>
<evidence type="ECO:0000256" key="3">
    <source>
        <dbReference type="ARBA" id="ARBA00011296"/>
    </source>
</evidence>
<dbReference type="InterPro" id="IPR007409">
    <property type="entry name" value="Restrct_endonuc_type1_HsdR_N"/>
</dbReference>
<sequence length="1033" mass="117879">MNLNQNFESIVEEAAIKWFKDIGYEYLPGNEISIQDREDYRDVILKNRLYNALIKLNPDLPLSCIEDAIRQLKTLQYLRIELNNKEIHRIYRNGAVVKRRNSEGEELGDIVKIFDYENPENNDFLVCNQVEIKGTAKRIPDIIVYINGLPIGVFELKNPLDETATIEGAYRQLEVYKRDIPDLFVYNEICVVSDGTEAKAGTLTAPWERFSAWKSIDGIHSVEGIPALEVLIKGMFDKNRVLDIIGNFVTFTSTKDEVVKIMAMYHQYYGVNKAVEETIRATSPAGNRRIGTFWHTQGSGKSLSMVFYTGKVIQLKELQNPTIVVITDRNDLDDQLYGTFCNANDLIPYPKQAESVEDLKEKLSQVAAGCIFFTTIQKFQAETEEISEVIEPKLKKALKKGKTYPLLSDRSNIIVIVDEAHRSHYEFIDGFAKNIRQALPNASFIGFTGTPIDLEDKSTLQVFGDYISIYDMKQAVEDKAIVPIYYEGRLVKLHLVNENIDKDFEEVTEGEEEEVKSKLKTKWAALEAMVGTQERLATIAKDIVEHFEERCKVLEGKGMIVCMSRRICVDLYNEIIKIRPEWHSDDLNKGIIKIVMSGNASKDPKEFLPHLYTKSQIKEIEKRMKDSKDSLKLVIVRDMWLTGFDVPSLHTMYIDKPMKGHNLMQAIARVNRVFKDKPAGLVVDYIGIADDLKRALANYTTSTGKEPATLPIDEAIRIMQEKYDIVSSYFHGIDFSGWEGKNPDTKLYLLKQGMELINKDEKVKKDFLDQCSALSKAFALVVPREEAMLIRSDVAFFQAVRSNVVKYTPPKGLSIEELDSAVKQIISEGVAASDKPIDIFDAAGLKKPDLSILSDEFLDELMGHENKNLQIEVLRKLLNDEIKAKSRKNQIKYDSFKDMIEKVINQYHNRAITSAEVIKHLIDLAKEMQHMDKRAKEMNLTEEEIAFYDIVSQGKEAILNDEDVKEIARELVRIIKNKTEGQVDWTIKENIKASIRAAVKKLLRRKGFKDPQKLDNVVELVIKQAISLFEDVA</sequence>
<evidence type="ECO:0000256" key="5">
    <source>
        <dbReference type="ARBA" id="ARBA00022741"/>
    </source>
</evidence>
<dbReference type="RefSeq" id="WP_074592691.1">
    <property type="nucleotide sequence ID" value="NZ_FNBS01000049.1"/>
</dbReference>
<dbReference type="GO" id="GO:0003677">
    <property type="term" value="F:DNA binding"/>
    <property type="evidence" value="ECO:0007669"/>
    <property type="project" value="UniProtKB-KW"/>
</dbReference>
<dbReference type="InterPro" id="IPR027417">
    <property type="entry name" value="P-loop_NTPase"/>
</dbReference>
<dbReference type="GO" id="GO:0005524">
    <property type="term" value="F:ATP binding"/>
    <property type="evidence" value="ECO:0007669"/>
    <property type="project" value="UniProtKB-KW"/>
</dbReference>
<reference evidence="13 14" key="1">
    <citation type="submission" date="2016-10" db="EMBL/GenBank/DDBJ databases">
        <authorList>
            <person name="de Groot N.N."/>
        </authorList>
    </citation>
    <scope>NUCLEOTIDE SEQUENCE [LARGE SCALE GENOMIC DNA]</scope>
    <source>
        <strain evidence="13 14">DSM 569</strain>
    </source>
</reference>
<evidence type="ECO:0000256" key="10">
    <source>
        <dbReference type="ARBA" id="ARBA00023125"/>
    </source>
</evidence>
<dbReference type="InterPro" id="IPR021810">
    <property type="entry name" value="T1RH-like_C"/>
</dbReference>
<dbReference type="CDD" id="cd18800">
    <property type="entry name" value="SF2_C_EcoR124I-like"/>
    <property type="match status" value="1"/>
</dbReference>
<comment type="catalytic activity">
    <reaction evidence="1 11">
        <text>Endonucleolytic cleavage of DNA to give random double-stranded fragments with terminal 5'-phosphates, ATP is simultaneously hydrolyzed.</text>
        <dbReference type="EC" id="3.1.21.3"/>
    </reaction>
</comment>
<evidence type="ECO:0000256" key="9">
    <source>
        <dbReference type="ARBA" id="ARBA00022840"/>
    </source>
</evidence>
<comment type="similarity">
    <text evidence="2 11">Belongs to the HsdR family.</text>
</comment>
<evidence type="ECO:0000256" key="6">
    <source>
        <dbReference type="ARBA" id="ARBA00022747"/>
    </source>
</evidence>
<gene>
    <name evidence="13" type="ORF">SAMN04244560_01933</name>
</gene>
<dbReference type="CDD" id="cd18030">
    <property type="entry name" value="DEXHc_RE_I_HsdR"/>
    <property type="match status" value="1"/>
</dbReference>
<evidence type="ECO:0000256" key="2">
    <source>
        <dbReference type="ARBA" id="ARBA00008598"/>
    </source>
</evidence>
<dbReference type="InterPro" id="IPR055180">
    <property type="entry name" value="HsdR_RecA-like_helicase_dom_2"/>
</dbReference>
<dbReference type="InterPro" id="IPR040980">
    <property type="entry name" value="SWI2_SNF2"/>
</dbReference>
<keyword evidence="5 11" id="KW-0547">Nucleotide-binding</keyword>
<dbReference type="Pfam" id="PF22679">
    <property type="entry name" value="T1R_D3-like"/>
    <property type="match status" value="1"/>
</dbReference>
<dbReference type="InterPro" id="IPR014001">
    <property type="entry name" value="Helicase_ATP-bd"/>
</dbReference>
<keyword evidence="7" id="KW-0255">Endonuclease</keyword>
<evidence type="ECO:0000256" key="4">
    <source>
        <dbReference type="ARBA" id="ARBA00022722"/>
    </source>
</evidence>
<accession>A0A1G7S8C6</accession>
<dbReference type="EC" id="3.1.21.3" evidence="11"/>
<dbReference type="Pfam" id="PF11867">
    <property type="entry name" value="T1RH-like_C"/>
    <property type="match status" value="1"/>
</dbReference>
<proteinExistence type="inferred from homology"/>
<dbReference type="SUPFAM" id="SSF52540">
    <property type="entry name" value="P-loop containing nucleoside triphosphate hydrolases"/>
    <property type="match status" value="2"/>
</dbReference>